<dbReference type="PANTHER" id="PTHR43245:SF13">
    <property type="entry name" value="UDP-D-APIOSE_UDP-D-XYLOSE SYNTHASE 2"/>
    <property type="match status" value="1"/>
</dbReference>
<evidence type="ECO:0000313" key="2">
    <source>
        <dbReference type="EMBL" id="MBM3317656.1"/>
    </source>
</evidence>
<accession>A0A938BRB0</accession>
<comment type="caution">
    <text evidence="2">The sequence shown here is derived from an EMBL/GenBank/DDBJ whole genome shotgun (WGS) entry which is preliminary data.</text>
</comment>
<feature type="domain" description="NAD-dependent epimerase/dehydratase" evidence="1">
    <location>
        <begin position="6"/>
        <end position="244"/>
    </location>
</feature>
<dbReference type="PRINTS" id="PR01713">
    <property type="entry name" value="NUCEPIMERASE"/>
</dbReference>
<reference evidence="2" key="1">
    <citation type="submission" date="2019-03" db="EMBL/GenBank/DDBJ databases">
        <title>Lake Tanganyika Metagenome-Assembled Genomes (MAGs).</title>
        <authorList>
            <person name="Tran P."/>
        </authorList>
    </citation>
    <scope>NUCLEOTIDE SEQUENCE</scope>
    <source>
        <strain evidence="2">M_DeepCast_400m_m2_100</strain>
    </source>
</reference>
<dbReference type="CDD" id="cd05256">
    <property type="entry name" value="UDP_AE_SDR_e"/>
    <property type="match status" value="1"/>
</dbReference>
<dbReference type="Gene3D" id="3.40.50.720">
    <property type="entry name" value="NAD(P)-binding Rossmann-like Domain"/>
    <property type="match status" value="1"/>
</dbReference>
<dbReference type="AlphaFoldDB" id="A0A938BRB0"/>
<organism evidence="2 3">
    <name type="scientific">Eiseniibacteriota bacterium</name>
    <dbReference type="NCBI Taxonomy" id="2212470"/>
    <lineage>
        <taxon>Bacteria</taxon>
        <taxon>Candidatus Eiseniibacteriota</taxon>
    </lineage>
</organism>
<dbReference type="SUPFAM" id="SSF51735">
    <property type="entry name" value="NAD(P)-binding Rossmann-fold domains"/>
    <property type="match status" value="1"/>
</dbReference>
<evidence type="ECO:0000259" key="1">
    <source>
        <dbReference type="Pfam" id="PF01370"/>
    </source>
</evidence>
<dbReference type="InterPro" id="IPR036291">
    <property type="entry name" value="NAD(P)-bd_dom_sf"/>
</dbReference>
<protein>
    <submittedName>
        <fullName evidence="2">SDR family oxidoreductase</fullName>
    </submittedName>
</protein>
<dbReference type="Proteomes" id="UP000748308">
    <property type="component" value="Unassembled WGS sequence"/>
</dbReference>
<dbReference type="Pfam" id="PF01370">
    <property type="entry name" value="Epimerase"/>
    <property type="match status" value="1"/>
</dbReference>
<proteinExistence type="predicted"/>
<evidence type="ECO:0000313" key="3">
    <source>
        <dbReference type="Proteomes" id="UP000748308"/>
    </source>
</evidence>
<dbReference type="EMBL" id="VGIY01000160">
    <property type="protein sequence ID" value="MBM3317656.1"/>
    <property type="molecule type" value="Genomic_DNA"/>
</dbReference>
<name>A0A938BRB0_UNCEI</name>
<dbReference type="Gene3D" id="3.90.25.10">
    <property type="entry name" value="UDP-galactose 4-epimerase, domain 1"/>
    <property type="match status" value="1"/>
</dbReference>
<dbReference type="InterPro" id="IPR050177">
    <property type="entry name" value="Lipid_A_modif_metabolic_enz"/>
</dbReference>
<gene>
    <name evidence="2" type="ORF">FJY75_07365</name>
</gene>
<sequence length="316" mass="33853">MGTRYLVTGGAGFIGSHIAERLLEQGALVRIFDNFATGKRATVAGLTERFGGALELHEGDLADADACRRAVEDCAYIFHEAALASVPRSIADPLGTHRANVTGTLHLLLAARDAGVRRLVYAGSSSVYGDSPELPKRETLPAAPLSPYALSKFVGEEYARLFGEQFGLETVTLRYFNVFGPRQDPDSPYAAVIPIFLKRLRAGEAPVIHGDGAQTRDFTFVANVVAANLAACHEPRAAGVYNIACGERTSVNELLALLQRALGTDIPARFEGRRAGDVPHSVADISRARAELGYAPGVTLAEGISRTVDHFRELPL</sequence>
<dbReference type="PANTHER" id="PTHR43245">
    <property type="entry name" value="BIFUNCTIONAL POLYMYXIN RESISTANCE PROTEIN ARNA"/>
    <property type="match status" value="1"/>
</dbReference>
<dbReference type="InterPro" id="IPR001509">
    <property type="entry name" value="Epimerase_deHydtase"/>
</dbReference>